<dbReference type="Pfam" id="PF22725">
    <property type="entry name" value="GFO_IDH_MocA_C3"/>
    <property type="match status" value="1"/>
</dbReference>
<comment type="catalytic activity">
    <reaction evidence="11">
        <text>L-arabinitol + NAD(+) = L-xylulose + NADH + H(+)</text>
        <dbReference type="Rhea" id="RHEA:16381"/>
        <dbReference type="ChEBI" id="CHEBI:15378"/>
        <dbReference type="ChEBI" id="CHEBI:17399"/>
        <dbReference type="ChEBI" id="CHEBI:18403"/>
        <dbReference type="ChEBI" id="CHEBI:57540"/>
        <dbReference type="ChEBI" id="CHEBI:57945"/>
        <dbReference type="EC" id="1.1.1.12"/>
    </reaction>
</comment>
<comment type="similarity">
    <text evidence="3">Belongs to the Gfo/Idh/MocA family.</text>
</comment>
<comment type="caution">
    <text evidence="16">The sequence shown here is derived from an EMBL/GenBank/DDBJ whole genome shotgun (WGS) entry which is preliminary data.</text>
</comment>
<accession>A0A3M7CKN7</accession>
<organism evidence="16 17">
    <name type="scientific">Hortaea werneckii</name>
    <name type="common">Black yeast</name>
    <name type="synonym">Cladosporium werneckii</name>
    <dbReference type="NCBI Taxonomy" id="91943"/>
    <lineage>
        <taxon>Eukaryota</taxon>
        <taxon>Fungi</taxon>
        <taxon>Dikarya</taxon>
        <taxon>Ascomycota</taxon>
        <taxon>Pezizomycotina</taxon>
        <taxon>Dothideomycetes</taxon>
        <taxon>Dothideomycetidae</taxon>
        <taxon>Mycosphaerellales</taxon>
        <taxon>Teratosphaeriaceae</taxon>
        <taxon>Hortaea</taxon>
    </lineage>
</organism>
<dbReference type="CDD" id="cd05285">
    <property type="entry name" value="sorbitol_DH"/>
    <property type="match status" value="1"/>
</dbReference>
<feature type="domain" description="GFO/IDH/MocA-like oxidoreductase" evidence="15">
    <location>
        <begin position="160"/>
        <end position="287"/>
    </location>
</feature>
<dbReference type="Gene3D" id="3.40.50.720">
    <property type="entry name" value="NAD(P)-binding Rossmann-like Domain"/>
    <property type="match status" value="2"/>
</dbReference>
<evidence type="ECO:0000256" key="4">
    <source>
        <dbReference type="ARBA" id="ARBA00011881"/>
    </source>
</evidence>
<dbReference type="InterPro" id="IPR045306">
    <property type="entry name" value="SDH-like"/>
</dbReference>
<evidence type="ECO:0000313" key="17">
    <source>
        <dbReference type="Proteomes" id="UP000269276"/>
    </source>
</evidence>
<dbReference type="InterPro" id="IPR011032">
    <property type="entry name" value="GroES-like_sf"/>
</dbReference>
<evidence type="ECO:0000256" key="10">
    <source>
        <dbReference type="ARBA" id="ARBA00039783"/>
    </source>
</evidence>
<keyword evidence="5" id="KW-0479">Metal-binding</keyword>
<feature type="domain" description="Alcohol dehydrogenase-like C-terminal" evidence="12">
    <location>
        <begin position="593"/>
        <end position="725"/>
    </location>
</feature>
<evidence type="ECO:0000256" key="11">
    <source>
        <dbReference type="ARBA" id="ARBA00049317"/>
    </source>
</evidence>
<dbReference type="Gene3D" id="3.30.360.10">
    <property type="entry name" value="Dihydrodipicolinate Reductase, domain 2"/>
    <property type="match status" value="1"/>
</dbReference>
<dbReference type="InterPro" id="IPR013149">
    <property type="entry name" value="ADH-like_C"/>
</dbReference>
<gene>
    <name evidence="16" type="ORF">D0863_14341</name>
</gene>
<evidence type="ECO:0000256" key="1">
    <source>
        <dbReference type="ARBA" id="ARBA00001947"/>
    </source>
</evidence>
<dbReference type="OrthoDB" id="2148442at2759"/>
<comment type="similarity">
    <text evidence="2">Belongs to the zinc-containing alcohol dehydrogenase family.</text>
</comment>
<dbReference type="Pfam" id="PF00107">
    <property type="entry name" value="ADH_zinc_N"/>
    <property type="match status" value="1"/>
</dbReference>
<dbReference type="FunFam" id="3.40.50.720:FF:000068">
    <property type="entry name" value="Sorbitol dehydrogenase"/>
    <property type="match status" value="1"/>
</dbReference>
<dbReference type="AlphaFoldDB" id="A0A3M7CKN7"/>
<keyword evidence="7" id="KW-0560">Oxidoreductase</keyword>
<dbReference type="EC" id="1.1.1.12" evidence="9"/>
<keyword evidence="6" id="KW-0862">Zinc</keyword>
<sequence>MASKPDVVMNDPGTGAPTVRWGIVATGMISDWFVTDILKPNWPGKSANHIVQAIGSSSVEKCQKFLEQSVNPAKPAVQPTLYGTYQGVYDDPDVDCVYIGTPHSFHRQNCLDAIKAGKNILCEKPFTMNAKEAKEVFEAAEKKGVFVMEAMWTRFYPLMQTLRKLLHETKELGTIYRTFCDFGMDVDIANLPDGSRYKEISLGAGSLLDIGIYSLTWGLTTLSDGQGEVVEDPEVISSQTLQHGGGDTISNVLLHYRGTGRQAVCTSTFNYPGHSDFARIEGSKGHIIVHGETPSSPEGFVLHPKGGGMEEQYTFEKPGRGFFWEADAVAHDLKAGRRQNDIMPWAETMRVMRIMDHVRKSSGARFEGVDDCARPALSAKHDLRIIDGEIGKKQLTMSTTTTATTLVPSKPNIGVYTNPAHDLWVAEAQPTKEEVEKGESLKPGEVTVAIKSTGICGSDVHFWHEGCIGPMIVEDTHVLGHESAGIVVAKHPTVETHNVGDRVAVEPNIICGECEPCLTGKYNGCENVEFRSTPPVPGLLRRYVNHPAVWCHKIGDMGYEDGALLEPLSVALAGMQRANITLGDSVLVCGAGPIGLVTLACVKAAGAEPIVITDIDEGRLKFAQEFCPGVRTHKVEFSDSPEDFARKVVAKADGVEPAVTMECTGVESSISGAIHASKFGGKVFVIGVGKPEIKIPFMRLSTREVDLQFQYRYANTWPRAIRLLQGGVIDLKKLVTHRLPLENAIDAFKVASDAKQGGIKVMIQSMDDSER</sequence>
<dbReference type="PANTHER" id="PTHR43161">
    <property type="entry name" value="SORBITOL DEHYDROGENASE"/>
    <property type="match status" value="1"/>
</dbReference>
<dbReference type="GO" id="GO:0046872">
    <property type="term" value="F:metal ion binding"/>
    <property type="evidence" value="ECO:0007669"/>
    <property type="project" value="UniProtKB-KW"/>
</dbReference>
<reference evidence="16 17" key="1">
    <citation type="journal article" date="2018" name="BMC Genomics">
        <title>Genomic evidence for intraspecific hybridization in a clonal and extremely halotolerant yeast.</title>
        <authorList>
            <person name="Gostincar C."/>
            <person name="Stajich J.E."/>
            <person name="Zupancic J."/>
            <person name="Zalar P."/>
            <person name="Gunde-Cimerman N."/>
        </authorList>
    </citation>
    <scope>NUCLEOTIDE SEQUENCE [LARGE SCALE GENOMIC DNA]</scope>
    <source>
        <strain evidence="16 17">EXF-2682</strain>
    </source>
</reference>
<evidence type="ECO:0000256" key="3">
    <source>
        <dbReference type="ARBA" id="ARBA00010928"/>
    </source>
</evidence>
<dbReference type="VEuPathDB" id="FungiDB:BTJ68_05653"/>
<dbReference type="Pfam" id="PF08240">
    <property type="entry name" value="ADH_N"/>
    <property type="match status" value="1"/>
</dbReference>
<evidence type="ECO:0000259" key="12">
    <source>
        <dbReference type="Pfam" id="PF00107"/>
    </source>
</evidence>
<dbReference type="GO" id="GO:0003939">
    <property type="term" value="F:L-iditol 2-dehydrogenase (NAD+) activity"/>
    <property type="evidence" value="ECO:0007669"/>
    <property type="project" value="TreeGrafter"/>
</dbReference>
<evidence type="ECO:0000256" key="6">
    <source>
        <dbReference type="ARBA" id="ARBA00022833"/>
    </source>
</evidence>
<comment type="cofactor">
    <cofactor evidence="1">
        <name>Zn(2+)</name>
        <dbReference type="ChEBI" id="CHEBI:29105"/>
    </cofactor>
</comment>
<evidence type="ECO:0000256" key="8">
    <source>
        <dbReference type="ARBA" id="ARBA00023027"/>
    </source>
</evidence>
<feature type="domain" description="Gfo/Idh/MocA-like oxidoreductase N-terminal" evidence="13">
    <location>
        <begin position="20"/>
        <end position="149"/>
    </location>
</feature>
<evidence type="ECO:0000256" key="7">
    <source>
        <dbReference type="ARBA" id="ARBA00023002"/>
    </source>
</evidence>
<evidence type="ECO:0000259" key="13">
    <source>
        <dbReference type="Pfam" id="PF01408"/>
    </source>
</evidence>
<proteinExistence type="inferred from homology"/>
<comment type="subunit">
    <text evidence="4">Homotetramer.</text>
</comment>
<dbReference type="Gene3D" id="3.90.180.10">
    <property type="entry name" value="Medium-chain alcohol dehydrogenases, catalytic domain"/>
    <property type="match status" value="1"/>
</dbReference>
<evidence type="ECO:0000259" key="15">
    <source>
        <dbReference type="Pfam" id="PF22725"/>
    </source>
</evidence>
<dbReference type="SUPFAM" id="SSF51735">
    <property type="entry name" value="NAD(P)-binding Rossmann-fold domains"/>
    <property type="match status" value="2"/>
</dbReference>
<dbReference type="SUPFAM" id="SSF55347">
    <property type="entry name" value="Glyceraldehyde-3-phosphate dehydrogenase-like, C-terminal domain"/>
    <property type="match status" value="1"/>
</dbReference>
<name>A0A3M7CKN7_HORWE</name>
<keyword evidence="8" id="KW-0520">NAD</keyword>
<dbReference type="InterPro" id="IPR013154">
    <property type="entry name" value="ADH-like_N"/>
</dbReference>
<dbReference type="Proteomes" id="UP000269276">
    <property type="component" value="Unassembled WGS sequence"/>
</dbReference>
<dbReference type="InterPro" id="IPR000683">
    <property type="entry name" value="Gfo/Idh/MocA-like_OxRdtase_N"/>
</dbReference>
<evidence type="ECO:0000259" key="14">
    <source>
        <dbReference type="Pfam" id="PF08240"/>
    </source>
</evidence>
<dbReference type="InterPro" id="IPR055170">
    <property type="entry name" value="GFO_IDH_MocA-like_dom"/>
</dbReference>
<dbReference type="GO" id="GO:0000166">
    <property type="term" value="F:nucleotide binding"/>
    <property type="evidence" value="ECO:0007669"/>
    <property type="project" value="InterPro"/>
</dbReference>
<evidence type="ECO:0000256" key="9">
    <source>
        <dbReference type="ARBA" id="ARBA00038954"/>
    </source>
</evidence>
<evidence type="ECO:0000313" key="16">
    <source>
        <dbReference type="EMBL" id="RMY52216.1"/>
    </source>
</evidence>
<protein>
    <recommendedName>
        <fullName evidence="10">L-arabinitol 4-dehydrogenase</fullName>
        <ecNumber evidence="9">1.1.1.12</ecNumber>
    </recommendedName>
</protein>
<dbReference type="SUPFAM" id="SSF50129">
    <property type="entry name" value="GroES-like"/>
    <property type="match status" value="1"/>
</dbReference>
<dbReference type="EMBL" id="QWIP01000915">
    <property type="protein sequence ID" value="RMY52216.1"/>
    <property type="molecule type" value="Genomic_DNA"/>
</dbReference>
<evidence type="ECO:0000256" key="2">
    <source>
        <dbReference type="ARBA" id="ARBA00008072"/>
    </source>
</evidence>
<evidence type="ECO:0000256" key="5">
    <source>
        <dbReference type="ARBA" id="ARBA00022723"/>
    </source>
</evidence>
<dbReference type="GO" id="GO:0006062">
    <property type="term" value="P:sorbitol catabolic process"/>
    <property type="evidence" value="ECO:0007669"/>
    <property type="project" value="TreeGrafter"/>
</dbReference>
<dbReference type="InterPro" id="IPR036291">
    <property type="entry name" value="NAD(P)-bd_dom_sf"/>
</dbReference>
<feature type="domain" description="Alcohol dehydrogenase-like N-terminal" evidence="14">
    <location>
        <begin position="442"/>
        <end position="555"/>
    </location>
</feature>
<dbReference type="Pfam" id="PF01408">
    <property type="entry name" value="GFO_IDH_MocA"/>
    <property type="match status" value="1"/>
</dbReference>
<dbReference type="GO" id="GO:0050019">
    <property type="term" value="F:L-arabinitol 4-dehydrogenase activity"/>
    <property type="evidence" value="ECO:0007669"/>
    <property type="project" value="UniProtKB-EC"/>
</dbReference>
<dbReference type="PANTHER" id="PTHR43161:SF12">
    <property type="entry name" value="L-ARABINITOL 4-DEHYDROGENASE"/>
    <property type="match status" value="1"/>
</dbReference>